<dbReference type="FunFam" id="3.40.50.1260:FF:000019">
    <property type="entry name" value="Phosphoglycerate kinase 1"/>
    <property type="match status" value="1"/>
</dbReference>
<dbReference type="AlphaFoldDB" id="A0A0C2IXQ5"/>
<dbReference type="Pfam" id="PF00162">
    <property type="entry name" value="PGK"/>
    <property type="match status" value="1"/>
</dbReference>
<dbReference type="PROSITE" id="PS00111">
    <property type="entry name" value="PGLYCERATE_KINASE"/>
    <property type="match status" value="1"/>
</dbReference>
<evidence type="ECO:0000256" key="10">
    <source>
        <dbReference type="ARBA" id="ARBA00022777"/>
    </source>
</evidence>
<evidence type="ECO:0000256" key="2">
    <source>
        <dbReference type="ARBA" id="ARBA00001946"/>
    </source>
</evidence>
<evidence type="ECO:0000256" key="1">
    <source>
        <dbReference type="ARBA" id="ARBA00000642"/>
    </source>
</evidence>
<feature type="binding site" evidence="14">
    <location>
        <position position="122"/>
    </location>
    <ligand>
        <name>(2R)-3-phosphoglycerate</name>
        <dbReference type="ChEBI" id="CHEBI:58272"/>
    </ligand>
</feature>
<dbReference type="InterPro" id="IPR015911">
    <property type="entry name" value="Phosphoglycerate_kinase_CS"/>
</dbReference>
<dbReference type="GO" id="GO:0046872">
    <property type="term" value="F:metal ion binding"/>
    <property type="evidence" value="ECO:0007669"/>
    <property type="project" value="UniProtKB-KW"/>
</dbReference>
<keyword evidence="19" id="KW-1185">Reference proteome</keyword>
<evidence type="ECO:0000256" key="7">
    <source>
        <dbReference type="ARBA" id="ARBA00022679"/>
    </source>
</evidence>
<dbReference type="InterPro" id="IPR001576">
    <property type="entry name" value="Phosphoglycerate_kinase"/>
</dbReference>
<evidence type="ECO:0000256" key="12">
    <source>
        <dbReference type="ARBA" id="ARBA00022842"/>
    </source>
</evidence>
<evidence type="ECO:0000256" key="11">
    <source>
        <dbReference type="ARBA" id="ARBA00022840"/>
    </source>
</evidence>
<evidence type="ECO:0000256" key="5">
    <source>
        <dbReference type="ARBA" id="ARBA00011245"/>
    </source>
</evidence>
<evidence type="ECO:0000313" key="19">
    <source>
        <dbReference type="Proteomes" id="UP000031668"/>
    </source>
</evidence>
<dbReference type="Gene3D" id="3.40.50.1260">
    <property type="entry name" value="Phosphoglycerate kinase, N-terminal domain"/>
    <property type="match status" value="3"/>
</dbReference>
<dbReference type="EMBL" id="JWZT01005301">
    <property type="protein sequence ID" value="KII61627.1"/>
    <property type="molecule type" value="Genomic_DNA"/>
</dbReference>
<feature type="binding site" evidence="15">
    <location>
        <position position="343"/>
    </location>
    <ligand>
        <name>ATP</name>
        <dbReference type="ChEBI" id="CHEBI:30616"/>
    </ligand>
</feature>
<dbReference type="GO" id="GO:0006096">
    <property type="term" value="P:glycolytic process"/>
    <property type="evidence" value="ECO:0007669"/>
    <property type="project" value="UniProtKB-UniPathway"/>
</dbReference>
<evidence type="ECO:0000256" key="14">
    <source>
        <dbReference type="PIRSR" id="PIRSR000724-1"/>
    </source>
</evidence>
<keyword evidence="7 16" id="KW-0808">Transferase</keyword>
<evidence type="ECO:0000256" key="3">
    <source>
        <dbReference type="ARBA" id="ARBA00004838"/>
    </source>
</evidence>
<feature type="binding site" evidence="14">
    <location>
        <begin position="24"/>
        <end position="26"/>
    </location>
    <ligand>
        <name>substrate</name>
    </ligand>
</feature>
<evidence type="ECO:0000256" key="8">
    <source>
        <dbReference type="ARBA" id="ARBA00022723"/>
    </source>
</evidence>
<comment type="similarity">
    <text evidence="4 16">Belongs to the phosphoglycerate kinase family.</text>
</comment>
<dbReference type="UniPathway" id="UPA00109">
    <property type="reaction ID" value="UER00185"/>
</dbReference>
<dbReference type="GO" id="GO:0004618">
    <property type="term" value="F:phosphoglycerate kinase activity"/>
    <property type="evidence" value="ECO:0007669"/>
    <property type="project" value="UniProtKB-EC"/>
</dbReference>
<keyword evidence="9" id="KW-0547">Nucleotide-binding</keyword>
<evidence type="ECO:0000256" key="17">
    <source>
        <dbReference type="RuleBase" id="RU000696"/>
    </source>
</evidence>
<proteinExistence type="inferred from homology"/>
<keyword evidence="10 16" id="KW-0418">Kinase</keyword>
<name>A0A0C2IXQ5_THEKT</name>
<dbReference type="FunFam" id="3.40.50.1260:FF:000003">
    <property type="entry name" value="Phosphoglycerate kinase"/>
    <property type="match status" value="1"/>
</dbReference>
<dbReference type="OMA" id="DMIFDIG"/>
<dbReference type="HAMAP" id="MF_00145">
    <property type="entry name" value="Phosphoglyc_kinase"/>
    <property type="match status" value="1"/>
</dbReference>
<feature type="binding site" evidence="15">
    <location>
        <begin position="373"/>
        <end position="376"/>
    </location>
    <ligand>
        <name>ATP</name>
        <dbReference type="ChEBI" id="CHEBI:30616"/>
    </ligand>
</feature>
<dbReference type="CDD" id="cd00318">
    <property type="entry name" value="Phosphoglycerate_kinase"/>
    <property type="match status" value="1"/>
</dbReference>
<dbReference type="EC" id="2.7.2.3" evidence="6 16"/>
<dbReference type="SUPFAM" id="SSF53748">
    <property type="entry name" value="Phosphoglycerate kinase"/>
    <property type="match status" value="1"/>
</dbReference>
<accession>A0A0C2IXQ5</accession>
<dbReference type="GO" id="GO:0043531">
    <property type="term" value="F:ADP binding"/>
    <property type="evidence" value="ECO:0007669"/>
    <property type="project" value="TreeGrafter"/>
</dbReference>
<sequence length="417" mass="45174">MKLGNKLGLDKLDVRSKRVLMRVDFNVPIEDGKVINNYRIVSAVKSIEYCFEKGAYSVILASHLGRPDGLPKPDYSLKPVAAELEKVMGRKVIFLTDCVGPDIEKQARECPSGSLILLENLRFHIEEEGSGINLKGEKVQADKDSVDRFRASLTKLGDVFVNDAFGTAHRAHSSMVGVDLEKRAAGFLMKKELDYFSQVLENPQRPFLALLGGSKVSDKIKLIMNILDKVNSLIIAGGMAYTFLKVHYKIKIGKSLFDVQGAELVGKIIQKAQELNVKLVFPIDFVTADEFKKDAKTGIATAEEGIPDNLMGLDIGPASVRLFTEQIDAAKLIFVNGPVGVYEWEAFQLGTKQVFEAIAQATINRGVVSVVGGGDSAAACGIFGLDSHMTHVSTGGGASMELLEGKELPGVSALSTV</sequence>
<feature type="binding site" evidence="14">
    <location>
        <position position="39"/>
    </location>
    <ligand>
        <name>(2R)-3-phosphoglycerate</name>
        <dbReference type="ChEBI" id="CHEBI:58272"/>
    </ligand>
</feature>
<dbReference type="InterPro" id="IPR015824">
    <property type="entry name" value="Phosphoglycerate_kinase_N"/>
</dbReference>
<comment type="pathway">
    <text evidence="3 16">Carbohydrate degradation; glycolysis; pyruvate from D-glyceraldehyde 3-phosphate: step 2/5.</text>
</comment>
<dbReference type="PIRSF" id="PIRSF000724">
    <property type="entry name" value="Pgk"/>
    <property type="match status" value="1"/>
</dbReference>
<evidence type="ECO:0000256" key="15">
    <source>
        <dbReference type="PIRSR" id="PIRSR000724-2"/>
    </source>
</evidence>
<comment type="subunit">
    <text evidence="5 17">Monomer.</text>
</comment>
<feature type="binding site" evidence="14">
    <location>
        <begin position="63"/>
        <end position="66"/>
    </location>
    <ligand>
        <name>substrate</name>
    </ligand>
</feature>
<evidence type="ECO:0000256" key="4">
    <source>
        <dbReference type="ARBA" id="ARBA00008982"/>
    </source>
</evidence>
<evidence type="ECO:0000256" key="16">
    <source>
        <dbReference type="RuleBase" id="RU000532"/>
    </source>
</evidence>
<evidence type="ECO:0000256" key="9">
    <source>
        <dbReference type="ARBA" id="ARBA00022741"/>
    </source>
</evidence>
<evidence type="ECO:0000313" key="18">
    <source>
        <dbReference type="EMBL" id="KII61627.1"/>
    </source>
</evidence>
<reference evidence="18 19" key="1">
    <citation type="journal article" date="2014" name="Genome Biol. Evol.">
        <title>The genome of the myxosporean Thelohanellus kitauei shows adaptations to nutrient acquisition within its fish host.</title>
        <authorList>
            <person name="Yang Y."/>
            <person name="Xiong J."/>
            <person name="Zhou Z."/>
            <person name="Huo F."/>
            <person name="Miao W."/>
            <person name="Ran C."/>
            <person name="Liu Y."/>
            <person name="Zhang J."/>
            <person name="Feng J."/>
            <person name="Wang M."/>
            <person name="Wang M."/>
            <person name="Wang L."/>
            <person name="Yao B."/>
        </authorList>
    </citation>
    <scope>NUCLEOTIDE SEQUENCE [LARGE SCALE GENOMIC DNA]</scope>
    <source>
        <strain evidence="18">Wuqing</strain>
    </source>
</reference>
<dbReference type="PRINTS" id="PR00477">
    <property type="entry name" value="PHGLYCKINASE"/>
</dbReference>
<comment type="catalytic activity">
    <reaction evidence="1 16">
        <text>(2R)-3-phosphoglycerate + ATP = (2R)-3-phospho-glyceroyl phosphate + ADP</text>
        <dbReference type="Rhea" id="RHEA:14801"/>
        <dbReference type="ChEBI" id="CHEBI:30616"/>
        <dbReference type="ChEBI" id="CHEBI:57604"/>
        <dbReference type="ChEBI" id="CHEBI:58272"/>
        <dbReference type="ChEBI" id="CHEBI:456216"/>
        <dbReference type="EC" id="2.7.2.3"/>
    </reaction>
</comment>
<feature type="binding site" evidence="14">
    <location>
        <position position="170"/>
    </location>
    <ligand>
        <name>(2R)-3-phosphoglycerate</name>
        <dbReference type="ChEBI" id="CHEBI:58272"/>
    </ligand>
</feature>
<dbReference type="PANTHER" id="PTHR11406:SF0">
    <property type="entry name" value="PHOSPHOGLYCERATE KINASE"/>
    <property type="match status" value="1"/>
</dbReference>
<protein>
    <recommendedName>
        <fullName evidence="6 16">Phosphoglycerate kinase</fullName>
        <ecNumber evidence="6 16">2.7.2.3</ecNumber>
    </recommendedName>
</protein>
<organism evidence="18 19">
    <name type="scientific">Thelohanellus kitauei</name>
    <name type="common">Myxosporean</name>
    <dbReference type="NCBI Taxonomy" id="669202"/>
    <lineage>
        <taxon>Eukaryota</taxon>
        <taxon>Metazoa</taxon>
        <taxon>Cnidaria</taxon>
        <taxon>Myxozoa</taxon>
        <taxon>Myxosporea</taxon>
        <taxon>Bivalvulida</taxon>
        <taxon>Platysporina</taxon>
        <taxon>Myxobolidae</taxon>
        <taxon>Thelohanellus</taxon>
    </lineage>
</organism>
<dbReference type="GO" id="GO:0006094">
    <property type="term" value="P:gluconeogenesis"/>
    <property type="evidence" value="ECO:0007669"/>
    <property type="project" value="TreeGrafter"/>
</dbReference>
<dbReference type="GO" id="GO:0005524">
    <property type="term" value="F:ATP binding"/>
    <property type="evidence" value="ECO:0007669"/>
    <property type="project" value="UniProtKB-KW"/>
</dbReference>
<keyword evidence="11 15" id="KW-0067">ATP-binding</keyword>
<dbReference type="PANTHER" id="PTHR11406">
    <property type="entry name" value="PHOSPHOGLYCERATE KINASE"/>
    <property type="match status" value="1"/>
</dbReference>
<keyword evidence="8" id="KW-0479">Metal-binding</keyword>
<comment type="cofactor">
    <cofactor evidence="2">
        <name>Mg(2+)</name>
        <dbReference type="ChEBI" id="CHEBI:18420"/>
    </cofactor>
</comment>
<dbReference type="InterPro" id="IPR036043">
    <property type="entry name" value="Phosphoglycerate_kinase_sf"/>
</dbReference>
<feature type="binding site" evidence="15">
    <location>
        <position position="312"/>
    </location>
    <ligand>
        <name>ATP</name>
        <dbReference type="ChEBI" id="CHEBI:30616"/>
    </ligand>
</feature>
<dbReference type="GO" id="GO:0005829">
    <property type="term" value="C:cytosol"/>
    <property type="evidence" value="ECO:0007669"/>
    <property type="project" value="TreeGrafter"/>
</dbReference>
<dbReference type="OrthoDB" id="275353at2759"/>
<comment type="caution">
    <text evidence="18">The sequence shown here is derived from an EMBL/GenBank/DDBJ whole genome shotgun (WGS) entry which is preliminary data.</text>
</comment>
<keyword evidence="13" id="KW-0324">Glycolysis</keyword>
<evidence type="ECO:0000256" key="13">
    <source>
        <dbReference type="ARBA" id="ARBA00023152"/>
    </source>
</evidence>
<keyword evidence="12" id="KW-0460">Magnesium</keyword>
<evidence type="ECO:0000256" key="6">
    <source>
        <dbReference type="ARBA" id="ARBA00013061"/>
    </source>
</evidence>
<feature type="binding site" evidence="15">
    <location>
        <position position="219"/>
    </location>
    <ligand>
        <name>ATP</name>
        <dbReference type="ChEBI" id="CHEBI:30616"/>
    </ligand>
</feature>
<gene>
    <name evidence="18" type="ORF">RF11_06166</name>
</gene>
<dbReference type="Proteomes" id="UP000031668">
    <property type="component" value="Unassembled WGS sequence"/>
</dbReference>